<dbReference type="HOGENOM" id="CLU_035017_0_1_5"/>
<keyword evidence="4" id="KW-1185">Reference proteome</keyword>
<evidence type="ECO:0000313" key="4">
    <source>
        <dbReference type="Proteomes" id="UP000033220"/>
    </source>
</evidence>
<reference evidence="3 4" key="1">
    <citation type="submission" date="2012-02" db="EMBL/GenBank/DDBJ databases">
        <title>Shotgun genome sequence of Phaeospirillum photometricum DSM 122.</title>
        <authorList>
            <person name="Duquesne K."/>
            <person name="Sturgis J."/>
        </authorList>
    </citation>
    <scope>NUCLEOTIDE SEQUENCE [LARGE SCALE GENOMIC DNA]</scope>
    <source>
        <strain evidence="4">DSM122</strain>
    </source>
</reference>
<keyword evidence="3" id="KW-0378">Hydrolase</keyword>
<dbReference type="AlphaFoldDB" id="H6SM30"/>
<dbReference type="EMBL" id="HE663493">
    <property type="protein sequence ID" value="CCG09045.1"/>
    <property type="molecule type" value="Genomic_DNA"/>
</dbReference>
<feature type="compositionally biased region" description="Pro residues" evidence="1">
    <location>
        <begin position="56"/>
        <end position="67"/>
    </location>
</feature>
<feature type="domain" description="AB hydrolase-1" evidence="2">
    <location>
        <begin position="186"/>
        <end position="442"/>
    </location>
</feature>
<dbReference type="InterPro" id="IPR000073">
    <property type="entry name" value="AB_hydrolase_1"/>
</dbReference>
<dbReference type="InterPro" id="IPR051321">
    <property type="entry name" value="PHA/PHB_synthase"/>
</dbReference>
<dbReference type="Gene3D" id="3.40.50.1820">
    <property type="entry name" value="alpha/beta hydrolase"/>
    <property type="match status" value="1"/>
</dbReference>
<dbReference type="GO" id="GO:0016787">
    <property type="term" value="F:hydrolase activity"/>
    <property type="evidence" value="ECO:0007669"/>
    <property type="project" value="UniProtKB-KW"/>
</dbReference>
<dbReference type="InterPro" id="IPR029058">
    <property type="entry name" value="AB_hydrolase_fold"/>
</dbReference>
<dbReference type="KEGG" id="rpm:RSPPHO_02419"/>
<sequence>MWPPSPAAPWIFGNAKSRLLPRIHVWPRRRRARFPSWPRWPTWAAGQPPRPRRPRQGPPMPHPPPRLGPRPMALHLVLQTLTLGPWMGASWSSGWPPWNAVWPFWKPLWEAYWPNFRADRPAWPAALPAALSQEAAARLDAFLNGVEAYHAHPYRRALPDPPPFWQAGTTVLRDYAPEAGPQAQPILLVPSLINRAHILDLAPERSLCRALAGAGVRPVLLDWDTPGPEEARFTLEDYVTRRLMPALAAVQTLAPRPPAVLGYCMGGLLALALAACRPVAGLALLATPWDFQAADTPLFRLVRAFLPALAAGSATRPVPADLLQAPFILADPGAVARRYASFSRLDPASARARDFVAIEDWLNDGVDLATPTAHDIARLWLTANAPARGTWTVQGHVVRPPHAPALLIQGTRDTLVPRTASAPLRTFLPGARVHDLPQGHVGLVAGRDSPAHLYPLVIEWLHALS</sequence>
<accession>H6SM30</accession>
<evidence type="ECO:0000256" key="1">
    <source>
        <dbReference type="SAM" id="MobiDB-lite"/>
    </source>
</evidence>
<name>H6SM30_PARPM</name>
<dbReference type="Proteomes" id="UP000033220">
    <property type="component" value="Chromosome DSM 122"/>
</dbReference>
<protein>
    <submittedName>
        <fullName evidence="3">Alpha/beta hydrolase fold</fullName>
    </submittedName>
</protein>
<dbReference type="PATRIC" id="fig|1150469.3.peg.2746"/>
<gene>
    <name evidence="3" type="ORF">RSPPHO_02419</name>
</gene>
<dbReference type="PANTHER" id="PTHR36837">
    <property type="entry name" value="POLY(3-HYDROXYALKANOATE) POLYMERASE SUBUNIT PHAC"/>
    <property type="match status" value="1"/>
</dbReference>
<dbReference type="eggNOG" id="COG3243">
    <property type="taxonomic scope" value="Bacteria"/>
</dbReference>
<feature type="region of interest" description="Disordered" evidence="1">
    <location>
        <begin position="44"/>
        <end position="67"/>
    </location>
</feature>
<dbReference type="Pfam" id="PF00561">
    <property type="entry name" value="Abhydrolase_1"/>
    <property type="match status" value="1"/>
</dbReference>
<evidence type="ECO:0000313" key="3">
    <source>
        <dbReference type="EMBL" id="CCG09045.1"/>
    </source>
</evidence>
<dbReference type="SUPFAM" id="SSF53474">
    <property type="entry name" value="alpha/beta-Hydrolases"/>
    <property type="match status" value="1"/>
</dbReference>
<dbReference type="STRING" id="1150469.RSPPHO_02419"/>
<proteinExistence type="predicted"/>
<evidence type="ECO:0000259" key="2">
    <source>
        <dbReference type="Pfam" id="PF00561"/>
    </source>
</evidence>
<dbReference type="PANTHER" id="PTHR36837:SF2">
    <property type="entry name" value="POLY(3-HYDROXYALKANOATE) POLYMERASE SUBUNIT PHAC"/>
    <property type="match status" value="1"/>
</dbReference>
<organism evidence="3 4">
    <name type="scientific">Pararhodospirillum photometricum DSM 122</name>
    <dbReference type="NCBI Taxonomy" id="1150469"/>
    <lineage>
        <taxon>Bacteria</taxon>
        <taxon>Pseudomonadati</taxon>
        <taxon>Pseudomonadota</taxon>
        <taxon>Alphaproteobacteria</taxon>
        <taxon>Rhodospirillales</taxon>
        <taxon>Rhodospirillaceae</taxon>
        <taxon>Pararhodospirillum</taxon>
    </lineage>
</organism>